<evidence type="ECO:0000256" key="1">
    <source>
        <dbReference type="SAM" id="Phobius"/>
    </source>
</evidence>
<evidence type="ECO:0000313" key="2">
    <source>
        <dbReference type="EMBL" id="OGG12647.1"/>
    </source>
</evidence>
<feature type="transmembrane region" description="Helical" evidence="1">
    <location>
        <begin position="38"/>
        <end position="56"/>
    </location>
</feature>
<feature type="transmembrane region" description="Helical" evidence="1">
    <location>
        <begin position="6"/>
        <end position="26"/>
    </location>
</feature>
<name>A0A1F5ZKM9_9BACT</name>
<keyword evidence="1" id="KW-0472">Membrane</keyword>
<keyword evidence="1" id="KW-1133">Transmembrane helix</keyword>
<keyword evidence="1" id="KW-0812">Transmembrane</keyword>
<dbReference type="AlphaFoldDB" id="A0A1F5ZKM9"/>
<evidence type="ECO:0000313" key="3">
    <source>
        <dbReference type="Proteomes" id="UP000176923"/>
    </source>
</evidence>
<sequence length="164" mass="18781">MISILLSILVFLIFFVIHIFMGRYSIRYGCGIKIQSALLFMLGFLVYSFLCFQIQIQNPLYITGGALYVFSAILHFIYFTSPYLGDKSPSSEILFLLSGKKRMNYKEILNSFHDEQLIKKRIEDLHRGGYIVKKGDGYAATKKGFLLFGIIAAYKNFIKWNTGG</sequence>
<proteinExistence type="predicted"/>
<feature type="transmembrane region" description="Helical" evidence="1">
    <location>
        <begin position="62"/>
        <end position="80"/>
    </location>
</feature>
<reference evidence="2 3" key="1">
    <citation type="journal article" date="2016" name="Nat. Commun.">
        <title>Thousands of microbial genomes shed light on interconnected biogeochemical processes in an aquifer system.</title>
        <authorList>
            <person name="Anantharaman K."/>
            <person name="Brown C.T."/>
            <person name="Hug L.A."/>
            <person name="Sharon I."/>
            <person name="Castelle C.J."/>
            <person name="Probst A.J."/>
            <person name="Thomas B.C."/>
            <person name="Singh A."/>
            <person name="Wilkins M.J."/>
            <person name="Karaoz U."/>
            <person name="Brodie E.L."/>
            <person name="Williams K.H."/>
            <person name="Hubbard S.S."/>
            <person name="Banfield J.F."/>
        </authorList>
    </citation>
    <scope>NUCLEOTIDE SEQUENCE [LARGE SCALE GENOMIC DNA]</scope>
</reference>
<dbReference type="Proteomes" id="UP000176923">
    <property type="component" value="Unassembled WGS sequence"/>
</dbReference>
<organism evidence="2 3">
    <name type="scientific">Candidatus Gottesmanbacteria bacterium RIFCSPHIGHO2_02_FULL_39_11</name>
    <dbReference type="NCBI Taxonomy" id="1798382"/>
    <lineage>
        <taxon>Bacteria</taxon>
        <taxon>Candidatus Gottesmaniibacteriota</taxon>
    </lineage>
</organism>
<accession>A0A1F5ZKM9</accession>
<protein>
    <submittedName>
        <fullName evidence="2">Uncharacterized protein</fullName>
    </submittedName>
</protein>
<gene>
    <name evidence="2" type="ORF">A3D77_03970</name>
</gene>
<comment type="caution">
    <text evidence="2">The sequence shown here is derived from an EMBL/GenBank/DDBJ whole genome shotgun (WGS) entry which is preliminary data.</text>
</comment>
<dbReference type="EMBL" id="MFJL01000043">
    <property type="protein sequence ID" value="OGG12647.1"/>
    <property type="molecule type" value="Genomic_DNA"/>
</dbReference>
<dbReference type="STRING" id="1798382.A3D77_03970"/>